<feature type="transmembrane region" description="Helical" evidence="5">
    <location>
        <begin position="20"/>
        <end position="39"/>
    </location>
</feature>
<name>A0A6H5H875_9HEMI</name>
<keyword evidence="5" id="KW-1133">Transmembrane helix</keyword>
<dbReference type="PROSITE" id="PS51746">
    <property type="entry name" value="PPM_2"/>
    <property type="match status" value="1"/>
</dbReference>
<evidence type="ECO:0000256" key="4">
    <source>
        <dbReference type="RuleBase" id="RU003465"/>
    </source>
</evidence>
<keyword evidence="8" id="KW-1185">Reference proteome</keyword>
<evidence type="ECO:0000256" key="5">
    <source>
        <dbReference type="SAM" id="Phobius"/>
    </source>
</evidence>
<keyword evidence="3 4" id="KW-0904">Protein phosphatase</keyword>
<dbReference type="PROSITE" id="PS01032">
    <property type="entry name" value="PPM_1"/>
    <property type="match status" value="1"/>
</dbReference>
<dbReference type="GO" id="GO:0046872">
    <property type="term" value="F:metal ion binding"/>
    <property type="evidence" value="ECO:0007669"/>
    <property type="project" value="UniProtKB-KW"/>
</dbReference>
<dbReference type="GO" id="GO:0004722">
    <property type="term" value="F:protein serine/threonine phosphatase activity"/>
    <property type="evidence" value="ECO:0007669"/>
    <property type="project" value="InterPro"/>
</dbReference>
<dbReference type="InterPro" id="IPR036457">
    <property type="entry name" value="PPM-type-like_dom_sf"/>
</dbReference>
<evidence type="ECO:0000313" key="7">
    <source>
        <dbReference type="EMBL" id="CAB0011779.1"/>
    </source>
</evidence>
<dbReference type="InterPro" id="IPR000222">
    <property type="entry name" value="PP2C_BS"/>
</dbReference>
<dbReference type="Proteomes" id="UP000479000">
    <property type="component" value="Unassembled WGS sequence"/>
</dbReference>
<dbReference type="SUPFAM" id="SSF81606">
    <property type="entry name" value="PP2C-like"/>
    <property type="match status" value="1"/>
</dbReference>
<dbReference type="SMART" id="SM00332">
    <property type="entry name" value="PP2Cc"/>
    <property type="match status" value="1"/>
</dbReference>
<evidence type="ECO:0000259" key="6">
    <source>
        <dbReference type="PROSITE" id="PS51746"/>
    </source>
</evidence>
<feature type="transmembrane region" description="Helical" evidence="5">
    <location>
        <begin position="51"/>
        <end position="71"/>
    </location>
</feature>
<keyword evidence="5" id="KW-0472">Membrane</keyword>
<keyword evidence="2 4" id="KW-0378">Hydrolase</keyword>
<evidence type="ECO:0000313" key="8">
    <source>
        <dbReference type="Proteomes" id="UP000479000"/>
    </source>
</evidence>
<dbReference type="AlphaFoldDB" id="A0A6H5H875"/>
<dbReference type="Gene3D" id="3.60.40.10">
    <property type="entry name" value="PPM-type phosphatase domain"/>
    <property type="match status" value="2"/>
</dbReference>
<proteinExistence type="inferred from homology"/>
<dbReference type="PANTHER" id="PTHR47992">
    <property type="entry name" value="PROTEIN PHOSPHATASE"/>
    <property type="match status" value="1"/>
</dbReference>
<dbReference type="OrthoDB" id="343114at2759"/>
<sequence>MDDELEDKIFYQTYVSHMKLLSKFFVGFQLNVPYLNYVWKLVRWYVIKPEVVLVTLCIIVLCMYIQFVDVWSRSLVDRIRLTVTGNVASKTTPKILRVLGGDFDASKSWELTENNVAVFAIQGRRPRMEDRFVVNPDIDGTGISLYAIFDGHGGEFAADYARDNLINSLNSKIIEIKKMIKEGVPEKTYPRRESLATPNKEVREKKRIEEAGGFVSYNGVWRVSGILATSRAMGDYPLKHKKLVIADPDILTFDLSYHKPQFLMFASDGLWDMFSNEEAVEFVRLRLESEPHFGAKSITVQSFQRGSLDNITVLVINLKDHKW</sequence>
<evidence type="ECO:0000256" key="2">
    <source>
        <dbReference type="ARBA" id="ARBA00022801"/>
    </source>
</evidence>
<feature type="domain" description="PPM-type phosphatase" evidence="6">
    <location>
        <begin position="115"/>
        <end position="318"/>
    </location>
</feature>
<dbReference type="CDD" id="cd00143">
    <property type="entry name" value="PP2Cc"/>
    <property type="match status" value="1"/>
</dbReference>
<reference evidence="7 8" key="1">
    <citation type="submission" date="2020-02" db="EMBL/GenBank/DDBJ databases">
        <authorList>
            <person name="Ferguson B K."/>
        </authorList>
    </citation>
    <scope>NUCLEOTIDE SEQUENCE [LARGE SCALE GENOMIC DNA]</scope>
</reference>
<accession>A0A6H5H875</accession>
<dbReference type="InterPro" id="IPR015655">
    <property type="entry name" value="PP2C"/>
</dbReference>
<dbReference type="EMBL" id="CADCXU010024268">
    <property type="protein sequence ID" value="CAB0011779.1"/>
    <property type="molecule type" value="Genomic_DNA"/>
</dbReference>
<comment type="similarity">
    <text evidence="4">Belongs to the PP2C family.</text>
</comment>
<evidence type="ECO:0000256" key="3">
    <source>
        <dbReference type="ARBA" id="ARBA00022912"/>
    </source>
</evidence>
<protein>
    <recommendedName>
        <fullName evidence="6">PPM-type phosphatase domain-containing protein</fullName>
    </recommendedName>
</protein>
<organism evidence="7 8">
    <name type="scientific">Nesidiocoris tenuis</name>
    <dbReference type="NCBI Taxonomy" id="355587"/>
    <lineage>
        <taxon>Eukaryota</taxon>
        <taxon>Metazoa</taxon>
        <taxon>Ecdysozoa</taxon>
        <taxon>Arthropoda</taxon>
        <taxon>Hexapoda</taxon>
        <taxon>Insecta</taxon>
        <taxon>Pterygota</taxon>
        <taxon>Neoptera</taxon>
        <taxon>Paraneoptera</taxon>
        <taxon>Hemiptera</taxon>
        <taxon>Heteroptera</taxon>
        <taxon>Panheteroptera</taxon>
        <taxon>Cimicomorpha</taxon>
        <taxon>Miridae</taxon>
        <taxon>Dicyphina</taxon>
        <taxon>Nesidiocoris</taxon>
    </lineage>
</organism>
<dbReference type="InterPro" id="IPR001932">
    <property type="entry name" value="PPM-type_phosphatase-like_dom"/>
</dbReference>
<evidence type="ECO:0000256" key="1">
    <source>
        <dbReference type="ARBA" id="ARBA00022723"/>
    </source>
</evidence>
<keyword evidence="1" id="KW-0479">Metal-binding</keyword>
<dbReference type="Pfam" id="PF00481">
    <property type="entry name" value="PP2C"/>
    <property type="match status" value="1"/>
</dbReference>
<gene>
    <name evidence="7" type="ORF">NTEN_LOCUS16672</name>
</gene>
<keyword evidence="5" id="KW-0812">Transmembrane</keyword>